<proteinExistence type="predicted"/>
<comment type="caution">
    <text evidence="1">The sequence shown here is derived from an EMBL/GenBank/DDBJ whole genome shotgun (WGS) entry which is preliminary data.</text>
</comment>
<gene>
    <name evidence="1" type="ORF">V1517DRAFT_316334</name>
</gene>
<organism evidence="1 2">
    <name type="scientific">Lipomyces orientalis</name>
    <dbReference type="NCBI Taxonomy" id="1233043"/>
    <lineage>
        <taxon>Eukaryota</taxon>
        <taxon>Fungi</taxon>
        <taxon>Dikarya</taxon>
        <taxon>Ascomycota</taxon>
        <taxon>Saccharomycotina</taxon>
        <taxon>Lipomycetes</taxon>
        <taxon>Lipomycetales</taxon>
        <taxon>Lipomycetaceae</taxon>
        <taxon>Lipomyces</taxon>
    </lineage>
</organism>
<evidence type="ECO:0000313" key="2">
    <source>
        <dbReference type="Proteomes" id="UP001489719"/>
    </source>
</evidence>
<dbReference type="EMBL" id="MU970046">
    <property type="protein sequence ID" value="KAK9324795.1"/>
    <property type="molecule type" value="Genomic_DNA"/>
</dbReference>
<evidence type="ECO:0000313" key="1">
    <source>
        <dbReference type="EMBL" id="KAK9324795.1"/>
    </source>
</evidence>
<reference evidence="2" key="1">
    <citation type="journal article" date="2024" name="Front. Bioeng. Biotechnol.">
        <title>Genome-scale model development and genomic sequencing of the oleaginous clade Lipomyces.</title>
        <authorList>
            <person name="Czajka J.J."/>
            <person name="Han Y."/>
            <person name="Kim J."/>
            <person name="Mondo S.J."/>
            <person name="Hofstad B.A."/>
            <person name="Robles A."/>
            <person name="Haridas S."/>
            <person name="Riley R."/>
            <person name="LaButti K."/>
            <person name="Pangilinan J."/>
            <person name="Andreopoulos W."/>
            <person name="Lipzen A."/>
            <person name="Yan J."/>
            <person name="Wang M."/>
            <person name="Ng V."/>
            <person name="Grigoriev I.V."/>
            <person name="Spatafora J.W."/>
            <person name="Magnuson J.K."/>
            <person name="Baker S.E."/>
            <person name="Pomraning K.R."/>
        </authorList>
    </citation>
    <scope>NUCLEOTIDE SEQUENCE [LARGE SCALE GENOMIC DNA]</scope>
    <source>
        <strain evidence="2">CBS 10300</strain>
    </source>
</reference>
<keyword evidence="2" id="KW-1185">Reference proteome</keyword>
<name>A0ACC3TVM7_9ASCO</name>
<dbReference type="Proteomes" id="UP001489719">
    <property type="component" value="Unassembled WGS sequence"/>
</dbReference>
<protein>
    <submittedName>
        <fullName evidence="1">Uncharacterized protein</fullName>
    </submittedName>
</protein>
<sequence>MSPPVSLSTSSPRCSPLILALSSAASTPSASPTAPISPALLALAAAPGTILGTHNPSQQMQVAAREAPSPLLLASSPVLATASANVTPSSSTTTVTSPSPSPSPLLPASPSSASYHRHHQMKPRNPAFNMSMPSPPRFVSNTNVSRMYTSQSSQQQHQQQQQQQANQPSDATPYLMPVGSPLGPVTPMLLADEEFQFPLPSTSPSLGSNLSLCSLSSSAGSTSSQSWARHRQMRYTQQQTGSTAGSAAGLARVATYSSSANPPTSSLLGSSLTGTSNSCRPFASMSPSPSPLSPLSPLSPALSGTNPEEEDDDDVDDIRMEGM</sequence>
<accession>A0ACC3TVM7</accession>